<evidence type="ECO:0000256" key="1">
    <source>
        <dbReference type="ARBA" id="ARBA00006484"/>
    </source>
</evidence>
<dbReference type="PROSITE" id="PS00061">
    <property type="entry name" value="ADH_SHORT"/>
    <property type="match status" value="1"/>
</dbReference>
<gene>
    <name evidence="4" type="ORF">LTR24_007410</name>
</gene>
<dbReference type="Gene3D" id="3.40.50.720">
    <property type="entry name" value="NAD(P)-binding Rossmann-like Domain"/>
    <property type="match status" value="1"/>
</dbReference>
<dbReference type="SUPFAM" id="SSF51735">
    <property type="entry name" value="NAD(P)-binding Rossmann-fold domains"/>
    <property type="match status" value="1"/>
</dbReference>
<accession>A0ABR0K3L8</accession>
<dbReference type="PANTHER" id="PTHR44229">
    <property type="entry name" value="15-HYDROXYPROSTAGLANDIN DEHYDROGENASE [NAD(+)]"/>
    <property type="match status" value="1"/>
</dbReference>
<name>A0ABR0K3L8_9EURO</name>
<evidence type="ECO:0000313" key="5">
    <source>
        <dbReference type="Proteomes" id="UP001345013"/>
    </source>
</evidence>
<dbReference type="InterPro" id="IPR020904">
    <property type="entry name" value="Sc_DH/Rdtase_CS"/>
</dbReference>
<dbReference type="PRINTS" id="PR00081">
    <property type="entry name" value="GDHRDH"/>
</dbReference>
<dbReference type="Pfam" id="PF00106">
    <property type="entry name" value="adh_short"/>
    <property type="match status" value="1"/>
</dbReference>
<comment type="caution">
    <text evidence="4">The sequence shown here is derived from an EMBL/GenBank/DDBJ whole genome shotgun (WGS) entry which is preliminary data.</text>
</comment>
<organism evidence="4 5">
    <name type="scientific">Lithohypha guttulata</name>
    <dbReference type="NCBI Taxonomy" id="1690604"/>
    <lineage>
        <taxon>Eukaryota</taxon>
        <taxon>Fungi</taxon>
        <taxon>Dikarya</taxon>
        <taxon>Ascomycota</taxon>
        <taxon>Pezizomycotina</taxon>
        <taxon>Eurotiomycetes</taxon>
        <taxon>Chaetothyriomycetidae</taxon>
        <taxon>Chaetothyriales</taxon>
        <taxon>Trichomeriaceae</taxon>
        <taxon>Lithohypha</taxon>
    </lineage>
</organism>
<dbReference type="InterPro" id="IPR002347">
    <property type="entry name" value="SDR_fam"/>
</dbReference>
<evidence type="ECO:0000256" key="3">
    <source>
        <dbReference type="ARBA" id="ARBA00023002"/>
    </source>
</evidence>
<evidence type="ECO:0000256" key="2">
    <source>
        <dbReference type="ARBA" id="ARBA00022857"/>
    </source>
</evidence>
<comment type="similarity">
    <text evidence="1">Belongs to the short-chain dehydrogenases/reductases (SDR) family.</text>
</comment>
<keyword evidence="3" id="KW-0560">Oxidoreductase</keyword>
<dbReference type="PANTHER" id="PTHR44229:SF4">
    <property type="entry name" value="15-HYDROXYPROSTAGLANDIN DEHYDROGENASE [NAD(+)]"/>
    <property type="match status" value="1"/>
</dbReference>
<reference evidence="4 5" key="1">
    <citation type="submission" date="2023-08" db="EMBL/GenBank/DDBJ databases">
        <title>Black Yeasts Isolated from many extreme environments.</title>
        <authorList>
            <person name="Coleine C."/>
            <person name="Stajich J.E."/>
            <person name="Selbmann L."/>
        </authorList>
    </citation>
    <scope>NUCLEOTIDE SEQUENCE [LARGE SCALE GENOMIC DNA]</scope>
    <source>
        <strain evidence="4 5">CCFEE 5885</strain>
    </source>
</reference>
<keyword evidence="5" id="KW-1185">Reference proteome</keyword>
<dbReference type="InterPro" id="IPR036291">
    <property type="entry name" value="NAD(P)-bd_dom_sf"/>
</dbReference>
<proteinExistence type="inferred from homology"/>
<protein>
    <submittedName>
        <fullName evidence="4">Uncharacterized protein</fullName>
    </submittedName>
</protein>
<dbReference type="EMBL" id="JAVRRG010000110">
    <property type="protein sequence ID" value="KAK5084922.1"/>
    <property type="molecule type" value="Genomic_DNA"/>
</dbReference>
<keyword evidence="2" id="KW-0521">NADP</keyword>
<sequence length="474" mass="51816">MSEVVFTESLLQDLRRKVVVLTGGAQGIGAATVKLFREAGANVIFGDWAAEKGQELEKELKAVQSADTGDIHFLRLDVRDYASQLALFDLAHKTYGHVDVAVSCAAVGEPGGWFEPENLNLETVRNEPVPVKNAIDINLTSIISFCRIALAYMTNNASSFQGGHSEETNNLSKSIVLVSSIAGITEAPGLPAYSSAKHGVIGLMRALRPWAPVRYNVRANAICPWATDTQILAGVRKRWVEENMPLNQPEDVAKMILQCAADSKMNGRAVYVAGGRGFDTEEGHDRTLPQWLGEDNAKIWLKGQEILGLAEFPTSFLFSNLFYLTAHQTQIKTIKLTTIFGTVALYALTVAGTPLPTEAKRQTGCTILLTLKGDWVEAALHRFRIHPSISGKTWDVKKQLEDHWLTGLDAFGKCGASAHNVQIFKHANFGVVVDESEWQGAAGDEAIQCQARQFMRNWKSLSGCTICKSGWGAD</sequence>
<dbReference type="Proteomes" id="UP001345013">
    <property type="component" value="Unassembled WGS sequence"/>
</dbReference>
<evidence type="ECO:0000313" key="4">
    <source>
        <dbReference type="EMBL" id="KAK5084922.1"/>
    </source>
</evidence>